<keyword evidence="8" id="KW-1185">Reference proteome</keyword>
<dbReference type="AlphaFoldDB" id="A0AAW0ZJ87"/>
<accession>A0AAW0ZJ87</accession>
<keyword evidence="2 5" id="KW-0489">Methyltransferase</keyword>
<evidence type="ECO:0000256" key="5">
    <source>
        <dbReference type="PIRNR" id="PIRNR037350"/>
    </source>
</evidence>
<dbReference type="GO" id="GO:0005634">
    <property type="term" value="C:nucleus"/>
    <property type="evidence" value="ECO:0007669"/>
    <property type="project" value="TreeGrafter"/>
</dbReference>
<organism evidence="7 8">
    <name type="scientific">Tetragonisca angustula</name>
    <dbReference type="NCBI Taxonomy" id="166442"/>
    <lineage>
        <taxon>Eukaryota</taxon>
        <taxon>Metazoa</taxon>
        <taxon>Ecdysozoa</taxon>
        <taxon>Arthropoda</taxon>
        <taxon>Hexapoda</taxon>
        <taxon>Insecta</taxon>
        <taxon>Pterygota</taxon>
        <taxon>Neoptera</taxon>
        <taxon>Endopterygota</taxon>
        <taxon>Hymenoptera</taxon>
        <taxon>Apocrita</taxon>
        <taxon>Aculeata</taxon>
        <taxon>Apoidea</taxon>
        <taxon>Anthophila</taxon>
        <taxon>Apidae</taxon>
        <taxon>Tetragonisca</taxon>
    </lineage>
</organism>
<feature type="binding site" evidence="6">
    <location>
        <position position="109"/>
    </location>
    <ligand>
        <name>S-adenosyl-L-methionine</name>
        <dbReference type="ChEBI" id="CHEBI:59789"/>
    </ligand>
</feature>
<protein>
    <recommendedName>
        <fullName evidence="5">U6 small nuclear RNA (adenine-(43)-N(6))-methyltransferase</fullName>
        <ecNumber evidence="5">2.1.1.-</ecNumber>
    </recommendedName>
</protein>
<evidence type="ECO:0000256" key="3">
    <source>
        <dbReference type="ARBA" id="ARBA00022679"/>
    </source>
</evidence>
<dbReference type="EMBL" id="JAWNGG020000184">
    <property type="protein sequence ID" value="KAK9297810.1"/>
    <property type="molecule type" value="Genomic_DNA"/>
</dbReference>
<dbReference type="Pfam" id="PF05971">
    <property type="entry name" value="Methyltransf_10"/>
    <property type="match status" value="1"/>
</dbReference>
<dbReference type="InterPro" id="IPR010286">
    <property type="entry name" value="METTL16/RlmF"/>
</dbReference>
<reference evidence="7 8" key="1">
    <citation type="submission" date="2024-05" db="EMBL/GenBank/DDBJ databases">
        <title>The nuclear and mitochondrial genome assemblies of Tetragonisca angustula (Apidae: Meliponini), a tiny yet remarkable pollinator in the Neotropics.</title>
        <authorList>
            <person name="Ferrari R."/>
            <person name="Ricardo P.C."/>
            <person name="Dias F.C."/>
            <person name="Araujo N.S."/>
            <person name="Soares D.O."/>
            <person name="Zhou Q.-S."/>
            <person name="Zhu C.-D."/>
            <person name="Coutinho L."/>
            <person name="Airas M.C."/>
            <person name="Batista T.M."/>
        </authorList>
    </citation>
    <scope>NUCLEOTIDE SEQUENCE [LARGE SCALE GENOMIC DNA]</scope>
    <source>
        <strain evidence="7">ASF017062</strain>
        <tissue evidence="7">Abdomen</tissue>
    </source>
</reference>
<dbReference type="CDD" id="cd02440">
    <property type="entry name" value="AdoMet_MTases"/>
    <property type="match status" value="1"/>
</dbReference>
<gene>
    <name evidence="7" type="ORF">QLX08_008580</name>
</gene>
<keyword evidence="4 6" id="KW-0949">S-adenosyl-L-methionine</keyword>
<evidence type="ECO:0000256" key="4">
    <source>
        <dbReference type="ARBA" id="ARBA00022691"/>
    </source>
</evidence>
<feature type="binding site" evidence="6">
    <location>
        <position position="81"/>
    </location>
    <ligand>
        <name>S-adenosyl-L-methionine</name>
        <dbReference type="ChEBI" id="CHEBI:59789"/>
    </ligand>
</feature>
<proteinExistence type="inferred from homology"/>
<evidence type="ECO:0000313" key="8">
    <source>
        <dbReference type="Proteomes" id="UP001432146"/>
    </source>
</evidence>
<dbReference type="SUPFAM" id="SSF53335">
    <property type="entry name" value="S-adenosyl-L-methionine-dependent methyltransferases"/>
    <property type="match status" value="1"/>
</dbReference>
<evidence type="ECO:0000313" key="7">
    <source>
        <dbReference type="EMBL" id="KAK9297810.1"/>
    </source>
</evidence>
<dbReference type="GO" id="GO:0008168">
    <property type="term" value="F:methyltransferase activity"/>
    <property type="evidence" value="ECO:0007669"/>
    <property type="project" value="UniProtKB-UniRule"/>
</dbReference>
<evidence type="ECO:0000256" key="6">
    <source>
        <dbReference type="PIRSR" id="PIRSR037350-1"/>
    </source>
</evidence>
<evidence type="ECO:0000256" key="2">
    <source>
        <dbReference type="ARBA" id="ARBA00022603"/>
    </source>
</evidence>
<dbReference type="InterPro" id="IPR017182">
    <property type="entry name" value="METTL16/PsiM"/>
</dbReference>
<comment type="similarity">
    <text evidence="1 5">Belongs to the methyltransferase superfamily. METTL16/RlmF family.</text>
</comment>
<dbReference type="EC" id="2.1.1.-" evidence="5"/>
<feature type="binding site" evidence="6">
    <location>
        <position position="132"/>
    </location>
    <ligand>
        <name>S-adenosyl-L-methionine</name>
        <dbReference type="ChEBI" id="CHEBI:59789"/>
    </ligand>
</feature>
<keyword evidence="3 5" id="KW-0808">Transferase</keyword>
<dbReference type="PIRSF" id="PIRSF037350">
    <property type="entry name" value="Mtase_ZK1128_prd"/>
    <property type="match status" value="1"/>
</dbReference>
<dbReference type="Proteomes" id="UP001432146">
    <property type="component" value="Unassembled WGS sequence"/>
</dbReference>
<dbReference type="PANTHER" id="PTHR13393">
    <property type="entry name" value="SAM-DEPENDENT METHYLTRANSFERASE"/>
    <property type="match status" value="1"/>
</dbReference>
<sequence>MSLRKFMHPRNKYKKVPDFKELALLYSEFRNIAIVNLTGKIKIDFKNEESLRVLTEVLLKHDFNLEVKIPANKLVPTLPLRLNYILWIEDLMKHASFHEMKEVIGVDIGTGAVCIYPLLFAKMYGNQMIATEIDESSMQTAVQHVENNNLQDIIKVCKVDESTILKEIIKENNVFHFTMCNPPFFEIEGLSEKVIKRLPPRNAPTGNKVELTVEGGERAFVTQMIEESIEIKDKVKIYTTMFGRRSNLLFLLKFLKKKDIENSTWTEFCQGHTKRWGLAWSFLPKDVINLTNAPVIRKSGDYITKLLREQRPTEIQFPMRHKFSSFDNFVNFLEEILEQLQIQIKELNLPIDDFNGWSCQLIAENDTWSHARRKRRLAQRLMNQSADHDTECTTVINDNAENPAEKLLKNNSGDKNEPLLICSFFTEVIEHEEAENDDVKISIIYEKGTGGKNALEMFRQYLINKLDVREYFQKQHEKSNKKKRKRLKTNKIEINSEQVENSLKNNTETV</sequence>
<dbReference type="GO" id="GO:0070475">
    <property type="term" value="P:rRNA base methylation"/>
    <property type="evidence" value="ECO:0007669"/>
    <property type="project" value="TreeGrafter"/>
</dbReference>
<name>A0AAW0ZJ87_9HYME</name>
<dbReference type="InterPro" id="IPR029063">
    <property type="entry name" value="SAM-dependent_MTases_sf"/>
</dbReference>
<dbReference type="PANTHER" id="PTHR13393:SF0">
    <property type="entry name" value="RNA N6-ADENOSINE-METHYLTRANSFERASE METTL16"/>
    <property type="match status" value="1"/>
</dbReference>
<evidence type="ECO:0000256" key="1">
    <source>
        <dbReference type="ARBA" id="ARBA00005878"/>
    </source>
</evidence>
<feature type="binding site" evidence="6">
    <location>
        <position position="181"/>
    </location>
    <ligand>
        <name>S-adenosyl-L-methionine</name>
        <dbReference type="ChEBI" id="CHEBI:59789"/>
    </ligand>
</feature>
<dbReference type="Gene3D" id="3.40.50.150">
    <property type="entry name" value="Vaccinia Virus protein VP39"/>
    <property type="match status" value="1"/>
</dbReference>
<comment type="caution">
    <text evidence="7">The sequence shown here is derived from an EMBL/GenBank/DDBJ whole genome shotgun (WGS) entry which is preliminary data.</text>
</comment>